<gene>
    <name evidence="1" type="ORF">FSP39_012470</name>
</gene>
<organism evidence="1 2">
    <name type="scientific">Pinctada imbricata</name>
    <name type="common">Atlantic pearl-oyster</name>
    <name type="synonym">Pinctada martensii</name>
    <dbReference type="NCBI Taxonomy" id="66713"/>
    <lineage>
        <taxon>Eukaryota</taxon>
        <taxon>Metazoa</taxon>
        <taxon>Spiralia</taxon>
        <taxon>Lophotrochozoa</taxon>
        <taxon>Mollusca</taxon>
        <taxon>Bivalvia</taxon>
        <taxon>Autobranchia</taxon>
        <taxon>Pteriomorphia</taxon>
        <taxon>Pterioida</taxon>
        <taxon>Pterioidea</taxon>
        <taxon>Pteriidae</taxon>
        <taxon>Pinctada</taxon>
    </lineage>
</organism>
<keyword evidence="2" id="KW-1185">Reference proteome</keyword>
<evidence type="ECO:0000313" key="1">
    <source>
        <dbReference type="EMBL" id="KAK3107349.1"/>
    </source>
</evidence>
<accession>A0AA88YL04</accession>
<proteinExistence type="predicted"/>
<name>A0AA88YL04_PINIB</name>
<sequence length="101" mass="11958">MKSMSKIQAAIKQAVTPTVKFVCLKVRVLYTGNYDQARNKLALAEIQSDLQTEAEEDKLEDTRRQKRYLRFLSTENLREKHDAKIHVYEILKNWLYLLDNQ</sequence>
<comment type="caution">
    <text evidence="1">The sequence shown here is derived from an EMBL/GenBank/DDBJ whole genome shotgun (WGS) entry which is preliminary data.</text>
</comment>
<dbReference type="AlphaFoldDB" id="A0AA88YL04"/>
<dbReference type="EMBL" id="VSWD01000002">
    <property type="protein sequence ID" value="KAK3107349.1"/>
    <property type="molecule type" value="Genomic_DNA"/>
</dbReference>
<evidence type="ECO:0000313" key="2">
    <source>
        <dbReference type="Proteomes" id="UP001186944"/>
    </source>
</evidence>
<reference evidence="1" key="1">
    <citation type="submission" date="2019-08" db="EMBL/GenBank/DDBJ databases">
        <title>The improved chromosome-level genome for the pearl oyster Pinctada fucata martensii using PacBio sequencing and Hi-C.</title>
        <authorList>
            <person name="Zheng Z."/>
        </authorList>
    </citation>
    <scope>NUCLEOTIDE SEQUENCE</scope>
    <source>
        <strain evidence="1">ZZ-2019</strain>
        <tissue evidence="1">Adductor muscle</tissue>
    </source>
</reference>
<dbReference type="Proteomes" id="UP001186944">
    <property type="component" value="Unassembled WGS sequence"/>
</dbReference>
<protein>
    <submittedName>
        <fullName evidence="1">Uncharacterized protein</fullName>
    </submittedName>
</protein>